<name>H8XA49_CANO9</name>
<proteinExistence type="predicted"/>
<reference evidence="1 2" key="1">
    <citation type="journal article" date="2012" name="PLoS ONE">
        <title>Sequence and analysis of the genome of the pathogenic yeast Candida orthopsilosis.</title>
        <authorList>
            <person name="Riccombeni A."/>
            <person name="Vidanes G."/>
            <person name="Proux-Wera E."/>
            <person name="Wolfe K.H."/>
            <person name="Butler G."/>
        </authorList>
    </citation>
    <scope>NUCLEOTIDE SEQUENCE [LARGE SCALE GENOMIC DNA]</scope>
    <source>
        <strain evidence="1 2">Co 90-125</strain>
    </source>
</reference>
<sequence>MKDQALQLQDLPLELILRVLPFEECLLKQPLEISIPWLNFMEPKRRYRLLGESGIGNARCGLKFDLEMKYGKLIYINFGKPADSKYLKDYIIFDAKTISDFIYKYPDLIRCLKVWTGDLDHDKYLWLDCANIQSCSSKHLHDVVFMEGTEMDSSTQFELSFLRFHSLCNHDEKVRSLFHNLRHDFLSNVKHVELDMVVKDFIKLQVELKKLTGECHKMAPTSLHIYLKLEKDGTYPQKFPLEWITSIFNLQSVEDFSLHYYNKGTSIAYLNDWIEKMPHLKSLNLGFGNLNFTQIPRQLENSKANIQVKVDKKYFNSIQHKYNRCYWQEKKFRDCVIVCRPGH</sequence>
<organism evidence="1 2">
    <name type="scientific">Candida orthopsilosis (strain 90-125)</name>
    <name type="common">Yeast</name>
    <dbReference type="NCBI Taxonomy" id="1136231"/>
    <lineage>
        <taxon>Eukaryota</taxon>
        <taxon>Fungi</taxon>
        <taxon>Dikarya</taxon>
        <taxon>Ascomycota</taxon>
        <taxon>Saccharomycotina</taxon>
        <taxon>Pichiomycetes</taxon>
        <taxon>Debaryomycetaceae</taxon>
        <taxon>Candida/Lodderomyces clade</taxon>
        <taxon>Candida</taxon>
    </lineage>
</organism>
<protein>
    <submittedName>
        <fullName evidence="1">Uncharacterized protein</fullName>
    </submittedName>
</protein>
<evidence type="ECO:0000313" key="1">
    <source>
        <dbReference type="EMBL" id="CCG25026.1"/>
    </source>
</evidence>
<dbReference type="KEGG" id="cot:CORT_0G03500"/>
<dbReference type="EMBL" id="HE681725">
    <property type="protein sequence ID" value="CCG25026.1"/>
    <property type="molecule type" value="Genomic_DNA"/>
</dbReference>
<dbReference type="AlphaFoldDB" id="H8XA49"/>
<accession>H8XA49</accession>
<dbReference type="HOGENOM" id="CLU_808924_0_0_1"/>
<keyword evidence="2" id="KW-1185">Reference proteome</keyword>
<dbReference type="Proteomes" id="UP000005018">
    <property type="component" value="Chromosome 7"/>
</dbReference>
<gene>
    <name evidence="1" type="ORF">CORT_0G03500</name>
</gene>
<dbReference type="RefSeq" id="XP_003871151.1">
    <property type="nucleotide sequence ID" value="XM_003871102.1"/>
</dbReference>
<dbReference type="GeneID" id="14542211"/>
<dbReference type="OrthoDB" id="4013875at2759"/>
<evidence type="ECO:0000313" key="2">
    <source>
        <dbReference type="Proteomes" id="UP000005018"/>
    </source>
</evidence>